<evidence type="ECO:0000256" key="1">
    <source>
        <dbReference type="ARBA" id="ARBA00023122"/>
    </source>
</evidence>
<dbReference type="EMBL" id="CP003390">
    <property type="protein sequence ID" value="AFI85774.1"/>
    <property type="molecule type" value="Genomic_DNA"/>
</dbReference>
<dbReference type="PATRIC" id="fig|754476.3.peg.2945"/>
<gene>
    <name evidence="2" type="ordered locus">Q7A_2999</name>
</gene>
<reference evidence="2 3" key="2">
    <citation type="journal article" date="2013" name="Int. J. Syst. Evol. Microbiol.">
        <title>Methylophaga nitratireducenticrescens sp. nov. and Methylophaga frappieri sp. nov., isolated from the biofilm of the methanol-fed denitrification system treating the seawater at the Montreal Biodome.</title>
        <authorList>
            <person name="Villeneuve C."/>
            <person name="Martineau C."/>
            <person name="Mauffrey F."/>
            <person name="Villemur R."/>
        </authorList>
    </citation>
    <scope>NUCLEOTIDE SEQUENCE [LARGE SCALE GENOMIC DNA]</scope>
    <source>
        <strain evidence="2 3">JAM1</strain>
    </source>
</reference>
<dbReference type="SMART" id="SM00116">
    <property type="entry name" value="CBS"/>
    <property type="match status" value="2"/>
</dbReference>
<dbReference type="CDD" id="cd04622">
    <property type="entry name" value="CBS_pair_HRP1_like"/>
    <property type="match status" value="1"/>
</dbReference>
<dbReference type="Gene3D" id="3.10.580.10">
    <property type="entry name" value="CBS-domain"/>
    <property type="match status" value="1"/>
</dbReference>
<evidence type="ECO:0000313" key="2">
    <source>
        <dbReference type="EMBL" id="AFI85774.1"/>
    </source>
</evidence>
<dbReference type="OrthoDB" id="9811720at2"/>
<dbReference type="InterPro" id="IPR046342">
    <property type="entry name" value="CBS_dom_sf"/>
</dbReference>
<evidence type="ECO:0000313" key="3">
    <source>
        <dbReference type="Proteomes" id="UP000009144"/>
    </source>
</evidence>
<protein>
    <submittedName>
        <fullName evidence="2">Inosine-5'-monophosphate dehydrogenase protein</fullName>
    </submittedName>
</protein>
<name>I1XN05_METNJ</name>
<dbReference type="STRING" id="754476.Q7A_2999"/>
<accession>I1XN05</accession>
<reference evidence="2 3" key="1">
    <citation type="journal article" date="2012" name="J. Bacteriol.">
        <title>Complete genome sequences of Methylophaga sp. strain JAM1 and Methylophaga sp. strain JAM7.</title>
        <authorList>
            <person name="Villeneuve C."/>
            <person name="Martineau C."/>
            <person name="Mauffrey F."/>
            <person name="Villemur R."/>
        </authorList>
    </citation>
    <scope>NUCLEOTIDE SEQUENCE [LARGE SCALE GENOMIC DNA]</scope>
    <source>
        <strain evidence="2 3">JAM1</strain>
    </source>
</reference>
<dbReference type="RefSeq" id="WP_014708135.1">
    <property type="nucleotide sequence ID" value="NC_017857.3"/>
</dbReference>
<dbReference type="Proteomes" id="UP000009144">
    <property type="component" value="Chromosome"/>
</dbReference>
<dbReference type="InterPro" id="IPR051257">
    <property type="entry name" value="Diverse_CBS-Domain"/>
</dbReference>
<sequence length="141" mass="15505">MNISEIMNPEIEMISADTTLKEAAAKMERENIGFLVVGSEKELNGTLTDRDIVLRAVSKGKDMQTTTVGDILSKQVLCCENSQSVEEVARHMCDEQVRRMPVINSDKQLLGVVSIGDLAQHLKPELVGEVLKGVTEERHAA</sequence>
<keyword evidence="1" id="KW-0129">CBS domain</keyword>
<dbReference type="Pfam" id="PF00571">
    <property type="entry name" value="CBS"/>
    <property type="match status" value="2"/>
</dbReference>
<proteinExistence type="predicted"/>
<dbReference type="SUPFAM" id="SSF54631">
    <property type="entry name" value="CBS-domain pair"/>
    <property type="match status" value="1"/>
</dbReference>
<dbReference type="PROSITE" id="PS51371">
    <property type="entry name" value="CBS"/>
    <property type="match status" value="2"/>
</dbReference>
<dbReference type="AlphaFoldDB" id="I1XN05"/>
<organism evidence="2 3">
    <name type="scientific">Methylophaga nitratireducenticrescens</name>
    <dbReference type="NCBI Taxonomy" id="754476"/>
    <lineage>
        <taxon>Bacteria</taxon>
        <taxon>Pseudomonadati</taxon>
        <taxon>Pseudomonadota</taxon>
        <taxon>Gammaproteobacteria</taxon>
        <taxon>Thiotrichales</taxon>
        <taxon>Piscirickettsiaceae</taxon>
        <taxon>Methylophaga</taxon>
    </lineage>
</organism>
<dbReference type="InterPro" id="IPR000644">
    <property type="entry name" value="CBS_dom"/>
</dbReference>
<keyword evidence="3" id="KW-1185">Reference proteome</keyword>
<dbReference type="HOGENOM" id="CLU_040681_12_0_6"/>
<dbReference type="PANTHER" id="PTHR43080:SF2">
    <property type="entry name" value="CBS DOMAIN-CONTAINING PROTEIN"/>
    <property type="match status" value="1"/>
</dbReference>
<dbReference type="PANTHER" id="PTHR43080">
    <property type="entry name" value="CBS DOMAIN-CONTAINING PROTEIN CBSX3, MITOCHONDRIAL"/>
    <property type="match status" value="1"/>
</dbReference>
<dbReference type="KEGG" id="mej:Q7A_2999"/>
<dbReference type="eggNOG" id="COG0517">
    <property type="taxonomic scope" value="Bacteria"/>
</dbReference>